<keyword evidence="4 5" id="KW-0472">Membrane</keyword>
<evidence type="ECO:0000256" key="3">
    <source>
        <dbReference type="ARBA" id="ARBA00022989"/>
    </source>
</evidence>
<name>A0A182JXG2_9DIPT</name>
<feature type="transmembrane region" description="Helical" evidence="5">
    <location>
        <begin position="12"/>
        <end position="32"/>
    </location>
</feature>
<dbReference type="InterPro" id="IPR025770">
    <property type="entry name" value="PPMT_MeTrfase"/>
</dbReference>
<sequence length="250" mass="28540">MTIMLCYEGRLSLYCFLGGMASLLLFYGAEAFLHEESIWTKVALSVGYYISLNVIIRIRYNPRDYQIAVRAAFLGTVLSAGIVVFLYAQDQYKSFGIYATLMALFHYTEYLGIAICNPKTLSPDSFILNHSIHYALAAAASWIEYFVEVHYFPVMKTYKSVWIAGMLLCLAGESLRKVAMITASKNFSHIITMANPVCFVIYAIASWKFFHDRILMEEITLLNFFGEEYIQYQERVPSGLPYISGFRVEP</sequence>
<evidence type="ECO:0000256" key="2">
    <source>
        <dbReference type="ARBA" id="ARBA00022692"/>
    </source>
</evidence>
<evidence type="ECO:0000313" key="7">
    <source>
        <dbReference type="Proteomes" id="UP000075881"/>
    </source>
</evidence>
<dbReference type="Proteomes" id="UP000075881">
    <property type="component" value="Unassembled WGS sequence"/>
</dbReference>
<evidence type="ECO:0000256" key="4">
    <source>
        <dbReference type="ARBA" id="ARBA00023136"/>
    </source>
</evidence>
<dbReference type="GO" id="GO:0016020">
    <property type="term" value="C:membrane"/>
    <property type="evidence" value="ECO:0007669"/>
    <property type="project" value="UniProtKB-SubCell"/>
</dbReference>
<reference evidence="7" key="1">
    <citation type="submission" date="2013-03" db="EMBL/GenBank/DDBJ databases">
        <title>The Genome Sequence of Anopheles christyi ACHKN1017.</title>
        <authorList>
            <consortium name="The Broad Institute Genomics Platform"/>
            <person name="Neafsey D.E."/>
            <person name="Besansky N."/>
            <person name="Walker B."/>
            <person name="Young S.K."/>
            <person name="Zeng Q."/>
            <person name="Gargeya S."/>
            <person name="Fitzgerald M."/>
            <person name="Haas B."/>
            <person name="Abouelleil A."/>
            <person name="Allen A.W."/>
            <person name="Alvarado L."/>
            <person name="Arachchi H.M."/>
            <person name="Berlin A.M."/>
            <person name="Chapman S.B."/>
            <person name="Gainer-Dewar J."/>
            <person name="Goldberg J."/>
            <person name="Griggs A."/>
            <person name="Gujja S."/>
            <person name="Hansen M."/>
            <person name="Howarth C."/>
            <person name="Imamovic A."/>
            <person name="Ireland A."/>
            <person name="Larimer J."/>
            <person name="McCowan C."/>
            <person name="Murphy C."/>
            <person name="Pearson M."/>
            <person name="Poon T.W."/>
            <person name="Priest M."/>
            <person name="Roberts A."/>
            <person name="Saif S."/>
            <person name="Shea T."/>
            <person name="Sisk P."/>
            <person name="Sykes S."/>
            <person name="Wortman J."/>
            <person name="Nusbaum C."/>
            <person name="Birren B."/>
        </authorList>
    </citation>
    <scope>NUCLEOTIDE SEQUENCE [LARGE SCALE GENOMIC DNA]</scope>
    <source>
        <strain evidence="7">ACHKN1017</strain>
    </source>
</reference>
<keyword evidence="7" id="KW-1185">Reference proteome</keyword>
<dbReference type="VEuPathDB" id="VectorBase:ACHR003194"/>
<feature type="transmembrane region" description="Helical" evidence="5">
    <location>
        <begin position="68"/>
        <end position="89"/>
    </location>
</feature>
<accession>A0A182JXG2</accession>
<feature type="transmembrane region" description="Helical" evidence="5">
    <location>
        <begin position="95"/>
        <end position="115"/>
    </location>
</feature>
<feature type="transmembrane region" description="Helical" evidence="5">
    <location>
        <begin position="187"/>
        <end position="207"/>
    </location>
</feature>
<dbReference type="EnsemblMetazoa" id="ACHR003194-RA">
    <property type="protein sequence ID" value="ACHR003194-PA"/>
    <property type="gene ID" value="ACHR003194"/>
</dbReference>
<comment type="subcellular location">
    <subcellularLocation>
        <location evidence="1">Membrane</location>
        <topology evidence="1">Multi-pass membrane protein</topology>
    </subcellularLocation>
</comment>
<protein>
    <recommendedName>
        <fullName evidence="8">Protein-S-isoprenylcysteine O-methyltransferase</fullName>
    </recommendedName>
</protein>
<reference evidence="6" key="2">
    <citation type="submission" date="2020-05" db="UniProtKB">
        <authorList>
            <consortium name="EnsemblMetazoa"/>
        </authorList>
    </citation>
    <scope>IDENTIFICATION</scope>
    <source>
        <strain evidence="6">ACHKN1017</strain>
    </source>
</reference>
<proteinExistence type="predicted"/>
<evidence type="ECO:0008006" key="8">
    <source>
        <dbReference type="Google" id="ProtNLM"/>
    </source>
</evidence>
<dbReference type="PROSITE" id="PS51564">
    <property type="entry name" value="SAM_ICMT"/>
    <property type="match status" value="1"/>
</dbReference>
<keyword evidence="2 5" id="KW-0812">Transmembrane</keyword>
<dbReference type="PANTHER" id="PTHR12714:SF9">
    <property type="entry name" value="PROTEIN-S-ISOPRENYLCYSTEINE O-METHYLTRANSFERASE"/>
    <property type="match status" value="1"/>
</dbReference>
<evidence type="ECO:0000313" key="6">
    <source>
        <dbReference type="EnsemblMetazoa" id="ACHR003194-PA"/>
    </source>
</evidence>
<feature type="transmembrane region" description="Helical" evidence="5">
    <location>
        <begin position="159"/>
        <end position="175"/>
    </location>
</feature>
<dbReference type="PANTHER" id="PTHR12714">
    <property type="entry name" value="PROTEIN-S ISOPRENYLCYSTEINE O-METHYLTRANSFERASE"/>
    <property type="match status" value="1"/>
</dbReference>
<keyword evidence="3 5" id="KW-1133">Transmembrane helix</keyword>
<evidence type="ECO:0000256" key="5">
    <source>
        <dbReference type="SAM" id="Phobius"/>
    </source>
</evidence>
<feature type="transmembrane region" description="Helical" evidence="5">
    <location>
        <begin position="127"/>
        <end position="147"/>
    </location>
</feature>
<dbReference type="GO" id="GO:0005783">
    <property type="term" value="C:endoplasmic reticulum"/>
    <property type="evidence" value="ECO:0007669"/>
    <property type="project" value="InterPro"/>
</dbReference>
<dbReference type="AlphaFoldDB" id="A0A182JXG2"/>
<dbReference type="Gene3D" id="1.20.120.1630">
    <property type="match status" value="1"/>
</dbReference>
<dbReference type="STRING" id="43041.A0A182JXG2"/>
<organism evidence="6 7">
    <name type="scientific">Anopheles christyi</name>
    <dbReference type="NCBI Taxonomy" id="43041"/>
    <lineage>
        <taxon>Eukaryota</taxon>
        <taxon>Metazoa</taxon>
        <taxon>Ecdysozoa</taxon>
        <taxon>Arthropoda</taxon>
        <taxon>Hexapoda</taxon>
        <taxon>Insecta</taxon>
        <taxon>Pterygota</taxon>
        <taxon>Neoptera</taxon>
        <taxon>Endopterygota</taxon>
        <taxon>Diptera</taxon>
        <taxon>Nematocera</taxon>
        <taxon>Culicoidea</taxon>
        <taxon>Culicidae</taxon>
        <taxon>Anophelinae</taxon>
        <taxon>Anopheles</taxon>
    </lineage>
</organism>
<dbReference type="GO" id="GO:0004671">
    <property type="term" value="F:protein C-terminal S-isoprenylcysteine carboxyl O-methyltransferase activity"/>
    <property type="evidence" value="ECO:0007669"/>
    <property type="project" value="InterPro"/>
</dbReference>
<evidence type="ECO:0000256" key="1">
    <source>
        <dbReference type="ARBA" id="ARBA00004141"/>
    </source>
</evidence>